<dbReference type="Proteomes" id="UP001328107">
    <property type="component" value="Unassembled WGS sequence"/>
</dbReference>
<proteinExistence type="predicted"/>
<reference evidence="3" key="1">
    <citation type="submission" date="2022-10" db="EMBL/GenBank/DDBJ databases">
        <title>Genome assembly of Pristionchus species.</title>
        <authorList>
            <person name="Yoshida K."/>
            <person name="Sommer R.J."/>
        </authorList>
    </citation>
    <scope>NUCLEOTIDE SEQUENCE [LARGE SCALE GENOMIC DNA]</scope>
    <source>
        <strain evidence="3">RS5460</strain>
    </source>
</reference>
<feature type="non-terminal residue" evidence="2">
    <location>
        <position position="144"/>
    </location>
</feature>
<dbReference type="InterPro" id="IPR018497">
    <property type="entry name" value="Peptidase_M13_C"/>
</dbReference>
<dbReference type="InterPro" id="IPR024079">
    <property type="entry name" value="MetalloPept_cat_dom_sf"/>
</dbReference>
<dbReference type="GO" id="GO:0006508">
    <property type="term" value="P:proteolysis"/>
    <property type="evidence" value="ECO:0007669"/>
    <property type="project" value="InterPro"/>
</dbReference>
<evidence type="ECO:0000313" key="3">
    <source>
        <dbReference type="Proteomes" id="UP001328107"/>
    </source>
</evidence>
<dbReference type="GO" id="GO:0004222">
    <property type="term" value="F:metalloendopeptidase activity"/>
    <property type="evidence" value="ECO:0007669"/>
    <property type="project" value="InterPro"/>
</dbReference>
<keyword evidence="3" id="KW-1185">Reference proteome</keyword>
<dbReference type="EMBL" id="BTRK01000006">
    <property type="protein sequence ID" value="GMR62969.1"/>
    <property type="molecule type" value="Genomic_DNA"/>
</dbReference>
<evidence type="ECO:0000313" key="2">
    <source>
        <dbReference type="EMBL" id="GMR62969.1"/>
    </source>
</evidence>
<dbReference type="Pfam" id="PF01431">
    <property type="entry name" value="Peptidase_M13"/>
    <property type="match status" value="1"/>
</dbReference>
<protein>
    <recommendedName>
        <fullName evidence="1">Peptidase M13 C-terminal domain-containing protein</fullName>
    </recommendedName>
</protein>
<name>A0AAN5IFI0_9BILA</name>
<sequence>QEEVLFDRVQYGLQRNAFYRVDINAVAILAPHLYPEFTNKSTLNKHYLLFFTLGHEIFHSVVRKYWAERSGTFESGMHCLYEHFSQTCDLYGVGACNSGSLTFQEDGSDVEGLRIAHELLMHNYKPEELRKIVFTSKTNTVDRE</sequence>
<dbReference type="SUPFAM" id="SSF55486">
    <property type="entry name" value="Metalloproteases ('zincins'), catalytic domain"/>
    <property type="match status" value="1"/>
</dbReference>
<feature type="domain" description="Peptidase M13 C-terminal" evidence="1">
    <location>
        <begin position="16"/>
        <end position="122"/>
    </location>
</feature>
<accession>A0AAN5IFI0</accession>
<comment type="caution">
    <text evidence="2">The sequence shown here is derived from an EMBL/GenBank/DDBJ whole genome shotgun (WGS) entry which is preliminary data.</text>
</comment>
<evidence type="ECO:0000259" key="1">
    <source>
        <dbReference type="Pfam" id="PF01431"/>
    </source>
</evidence>
<feature type="non-terminal residue" evidence="2">
    <location>
        <position position="1"/>
    </location>
</feature>
<organism evidence="2 3">
    <name type="scientific">Pristionchus mayeri</name>
    <dbReference type="NCBI Taxonomy" id="1317129"/>
    <lineage>
        <taxon>Eukaryota</taxon>
        <taxon>Metazoa</taxon>
        <taxon>Ecdysozoa</taxon>
        <taxon>Nematoda</taxon>
        <taxon>Chromadorea</taxon>
        <taxon>Rhabditida</taxon>
        <taxon>Rhabditina</taxon>
        <taxon>Diplogasteromorpha</taxon>
        <taxon>Diplogasteroidea</taxon>
        <taxon>Neodiplogasteridae</taxon>
        <taxon>Pristionchus</taxon>
    </lineage>
</organism>
<dbReference type="AlphaFoldDB" id="A0AAN5IFI0"/>
<gene>
    <name evidence="2" type="ORF">PMAYCL1PPCAC_33164</name>
</gene>
<dbReference type="Gene3D" id="3.40.390.10">
    <property type="entry name" value="Collagenase (Catalytic Domain)"/>
    <property type="match status" value="1"/>
</dbReference>